<reference evidence="3" key="1">
    <citation type="submission" date="2017-03" db="EMBL/GenBank/DDBJ databases">
        <title>Phytopthora megakarya and P. palmivora, two closely related causual agents of cacao black pod achieved similar genome size and gene model numbers by different mechanisms.</title>
        <authorList>
            <person name="Ali S."/>
            <person name="Shao J."/>
            <person name="Larry D.J."/>
            <person name="Kronmiller B."/>
            <person name="Shen D."/>
            <person name="Strem M.D."/>
            <person name="Melnick R.L."/>
            <person name="Guiltinan M.J."/>
            <person name="Tyler B.M."/>
            <person name="Meinhardt L.W."/>
            <person name="Bailey B.A."/>
        </authorList>
    </citation>
    <scope>NUCLEOTIDE SEQUENCE [LARGE SCALE GENOMIC DNA]</scope>
    <source>
        <strain evidence="3">zdho120</strain>
    </source>
</reference>
<dbReference type="EMBL" id="NBNE01001992">
    <property type="protein sequence ID" value="OWZ11924.1"/>
    <property type="molecule type" value="Genomic_DNA"/>
</dbReference>
<organism evidence="2 3">
    <name type="scientific">Phytophthora megakarya</name>
    <dbReference type="NCBI Taxonomy" id="4795"/>
    <lineage>
        <taxon>Eukaryota</taxon>
        <taxon>Sar</taxon>
        <taxon>Stramenopiles</taxon>
        <taxon>Oomycota</taxon>
        <taxon>Peronosporomycetes</taxon>
        <taxon>Peronosporales</taxon>
        <taxon>Peronosporaceae</taxon>
        <taxon>Phytophthora</taxon>
    </lineage>
</organism>
<evidence type="ECO:0000259" key="1">
    <source>
        <dbReference type="Pfam" id="PF24626"/>
    </source>
</evidence>
<evidence type="ECO:0000313" key="3">
    <source>
        <dbReference type="Proteomes" id="UP000198211"/>
    </source>
</evidence>
<gene>
    <name evidence="2" type="ORF">PHMEG_00014989</name>
</gene>
<keyword evidence="3" id="KW-1185">Reference proteome</keyword>
<name>A0A225W3G6_9STRA</name>
<dbReference type="InterPro" id="IPR056924">
    <property type="entry name" value="SH3_Tf2-1"/>
</dbReference>
<evidence type="ECO:0000313" key="2">
    <source>
        <dbReference type="EMBL" id="OWZ11924.1"/>
    </source>
</evidence>
<dbReference type="OrthoDB" id="123681at2759"/>
<dbReference type="Pfam" id="PF24626">
    <property type="entry name" value="SH3_Tf2-1"/>
    <property type="match status" value="1"/>
</dbReference>
<sequence>MPIRHYAKTTSLKRGAGKQIEALAWRREINHQQRIALEMAMEYQVVEKARRVWLYMDRVKPGLVKKLTHLWHGPFRVKRKVEEFAYELDLPNKSRYRFYPLVHVSRLKASKARMARDAAEDARFDFDEEVLPEDSWEPDEVAGEFEVEAILSDGMNVNQHG</sequence>
<comment type="caution">
    <text evidence="2">The sequence shown here is derived from an EMBL/GenBank/DDBJ whole genome shotgun (WGS) entry which is preliminary data.</text>
</comment>
<dbReference type="AlphaFoldDB" id="A0A225W3G6"/>
<protein>
    <recommendedName>
        <fullName evidence="1">Tf2-1-like SH3-like domain-containing protein</fullName>
    </recommendedName>
</protein>
<proteinExistence type="predicted"/>
<dbReference type="Proteomes" id="UP000198211">
    <property type="component" value="Unassembled WGS sequence"/>
</dbReference>
<feature type="domain" description="Tf2-1-like SH3-like" evidence="1">
    <location>
        <begin position="62"/>
        <end position="109"/>
    </location>
</feature>
<accession>A0A225W3G6</accession>